<reference evidence="3 4" key="1">
    <citation type="submission" date="2016-11" db="EMBL/GenBank/DDBJ databases">
        <title>Complete genome sequencing of Virgibacillus halodenitrificans PDB-F2.</title>
        <authorList>
            <person name="Sun Z."/>
            <person name="Zhou Y."/>
            <person name="Li H."/>
        </authorList>
    </citation>
    <scope>NUCLEOTIDE SEQUENCE [LARGE SCALE GENOMIC DNA]</scope>
    <source>
        <strain evidence="3 4">PDB-F2</strain>
        <plasmid evidence="3 4">unnamed1</plasmid>
    </source>
</reference>
<evidence type="ECO:0000259" key="2">
    <source>
        <dbReference type="Pfam" id="PF02517"/>
    </source>
</evidence>
<keyword evidence="1" id="KW-0812">Transmembrane</keyword>
<organism evidence="3 4">
    <name type="scientific">Virgibacillus halodenitrificans</name>
    <name type="common">Bacillus halodenitrificans</name>
    <dbReference type="NCBI Taxonomy" id="1482"/>
    <lineage>
        <taxon>Bacteria</taxon>
        <taxon>Bacillati</taxon>
        <taxon>Bacillota</taxon>
        <taxon>Bacilli</taxon>
        <taxon>Bacillales</taxon>
        <taxon>Bacillaceae</taxon>
        <taxon>Virgibacillus</taxon>
    </lineage>
</organism>
<keyword evidence="1" id="KW-1133">Transmembrane helix</keyword>
<evidence type="ECO:0000313" key="3">
    <source>
        <dbReference type="EMBL" id="APC50361.1"/>
    </source>
</evidence>
<feature type="domain" description="CAAX prenyl protease 2/Lysostaphin resistance protein A-like" evidence="2">
    <location>
        <begin position="51"/>
        <end position="137"/>
    </location>
</feature>
<dbReference type="InterPro" id="IPR052710">
    <property type="entry name" value="CAAX_protease"/>
</dbReference>
<feature type="transmembrane region" description="Helical" evidence="1">
    <location>
        <begin position="52"/>
        <end position="69"/>
    </location>
</feature>
<dbReference type="EMBL" id="CP017963">
    <property type="protein sequence ID" value="APC50361.1"/>
    <property type="molecule type" value="Genomic_DNA"/>
</dbReference>
<dbReference type="Proteomes" id="UP000182945">
    <property type="component" value="Plasmid unnamed1"/>
</dbReference>
<feature type="transmembrane region" description="Helical" evidence="1">
    <location>
        <begin position="128"/>
        <end position="145"/>
    </location>
</feature>
<dbReference type="AlphaFoldDB" id="A0AAC9J2G8"/>
<name>A0AAC9J2G8_VIRHA</name>
<dbReference type="PANTHER" id="PTHR36435">
    <property type="entry name" value="SLR1288 PROTEIN"/>
    <property type="match status" value="1"/>
</dbReference>
<evidence type="ECO:0000256" key="1">
    <source>
        <dbReference type="SAM" id="Phobius"/>
    </source>
</evidence>
<accession>A0AAC9J2G8</accession>
<dbReference type="PANTHER" id="PTHR36435:SF1">
    <property type="entry name" value="CAAX AMINO TERMINAL PROTEASE FAMILY PROTEIN"/>
    <property type="match status" value="1"/>
</dbReference>
<keyword evidence="3" id="KW-0614">Plasmid</keyword>
<evidence type="ECO:0000313" key="4">
    <source>
        <dbReference type="Proteomes" id="UP000182945"/>
    </source>
</evidence>
<proteinExistence type="predicted"/>
<dbReference type="Pfam" id="PF02517">
    <property type="entry name" value="Rce1-like"/>
    <property type="match status" value="1"/>
</dbReference>
<geneLocation type="plasmid" evidence="3 4">
    <name>unnamed1</name>
</geneLocation>
<feature type="transmembrane region" description="Helical" evidence="1">
    <location>
        <begin position="9"/>
        <end position="32"/>
    </location>
</feature>
<feature type="transmembrane region" description="Helical" evidence="1">
    <location>
        <begin position="89"/>
        <end position="108"/>
    </location>
</feature>
<sequence>MVLKEKTHIIFIMQGAIIVTIISLFFSYMATLFPVSDSENMNNINAAIDGKLLWIVFPLLISPIIEELVFRKWIPNAFQESIGRKGSILFSNILFAFFHFDLYFLPYLFNGLIYSYFYDKTKDIKVPIVIHIIYNFIVFLLTFICR</sequence>
<gene>
    <name evidence="3" type="ORF">BME96_18945</name>
</gene>
<dbReference type="InterPro" id="IPR003675">
    <property type="entry name" value="Rce1/LyrA-like_dom"/>
</dbReference>
<dbReference type="GO" id="GO:0080120">
    <property type="term" value="P:CAAX-box protein maturation"/>
    <property type="evidence" value="ECO:0007669"/>
    <property type="project" value="UniProtKB-ARBA"/>
</dbReference>
<dbReference type="KEGG" id="vhl:BME96_18945"/>
<protein>
    <recommendedName>
        <fullName evidence="2">CAAX prenyl protease 2/Lysostaphin resistance protein A-like domain-containing protein</fullName>
    </recommendedName>
</protein>
<keyword evidence="1" id="KW-0472">Membrane</keyword>
<dbReference type="GO" id="GO:0004175">
    <property type="term" value="F:endopeptidase activity"/>
    <property type="evidence" value="ECO:0007669"/>
    <property type="project" value="UniProtKB-ARBA"/>
</dbReference>